<organism evidence="1 2">
    <name type="scientific">Leptospira santarosai str. MOR084</name>
    <dbReference type="NCBI Taxonomy" id="1049984"/>
    <lineage>
        <taxon>Bacteria</taxon>
        <taxon>Pseudomonadati</taxon>
        <taxon>Spirochaetota</taxon>
        <taxon>Spirochaetia</taxon>
        <taxon>Leptospirales</taxon>
        <taxon>Leptospiraceae</taxon>
        <taxon>Leptospira</taxon>
    </lineage>
</organism>
<name>A0A0E2BSM3_9LEPT</name>
<evidence type="ECO:0008006" key="3">
    <source>
        <dbReference type="Google" id="ProtNLM"/>
    </source>
</evidence>
<protein>
    <recommendedName>
        <fullName evidence="3">DUF1570 domain-containing protein</fullName>
    </recommendedName>
</protein>
<dbReference type="RefSeq" id="WP_004476881.1">
    <property type="nucleotide sequence ID" value="NZ_AHON02000029.1"/>
</dbReference>
<evidence type="ECO:0000313" key="2">
    <source>
        <dbReference type="Proteomes" id="UP000006329"/>
    </source>
</evidence>
<accession>A0A0E2BSM3</accession>
<proteinExistence type="predicted"/>
<dbReference type="Proteomes" id="UP000006329">
    <property type="component" value="Unassembled WGS sequence"/>
</dbReference>
<keyword evidence="2" id="KW-1185">Reference proteome</keyword>
<evidence type="ECO:0000313" key="1">
    <source>
        <dbReference type="EMBL" id="EKO34462.1"/>
    </source>
</evidence>
<dbReference type="EMBL" id="AHON02000029">
    <property type="protein sequence ID" value="EKO34462.1"/>
    <property type="molecule type" value="Genomic_DNA"/>
</dbReference>
<gene>
    <name evidence="1" type="ORF">LEP1GSC179_3295</name>
</gene>
<dbReference type="AlphaFoldDB" id="A0A0E2BSM3"/>
<sequence>MKRFALFLILFLFSISVFPESIRYKVDGYEFYFLKNQGVSSASQSQEIVGRFADQFVSELINESERLDLKRPFEAFVFIAENSKVFAAATGQPSFVAARFIPDFNRFYFQNPKTLKKKNILTSTIRHEICHFLSPHLENENFRWLEESYCEALYPTNTIVPKRFLAFPKTWDEFKKTYSNQSSKKQVTSQKYKLLAAWGAWILKEHGETQFRNLLNRQSPETKWKLLYSNFLKSE</sequence>
<comment type="caution">
    <text evidence="1">The sequence shown here is derived from an EMBL/GenBank/DDBJ whole genome shotgun (WGS) entry which is preliminary data.</text>
</comment>
<reference evidence="1" key="1">
    <citation type="submission" date="2012-10" db="EMBL/GenBank/DDBJ databases">
        <authorList>
            <person name="Harkins D.M."/>
            <person name="Durkin A.S."/>
            <person name="Brinkac L.M."/>
            <person name="Haft D.H."/>
            <person name="Selengut J.D."/>
            <person name="Sanka R."/>
            <person name="DePew J."/>
            <person name="Purushe J."/>
            <person name="Matthias M.A."/>
            <person name="Vinetz J.M."/>
            <person name="Sutton G.G."/>
            <person name="Nierman W.C."/>
            <person name="Fouts D.E."/>
        </authorList>
    </citation>
    <scope>NUCLEOTIDE SEQUENCE [LARGE SCALE GENOMIC DNA]</scope>
    <source>
        <strain evidence="1">MOR084</strain>
    </source>
</reference>